<evidence type="ECO:0000256" key="5">
    <source>
        <dbReference type="ARBA" id="ARBA00022741"/>
    </source>
</evidence>
<dbReference type="GO" id="GO:0004475">
    <property type="term" value="F:mannose-1-phosphate guanylyltransferase (GTP) activity"/>
    <property type="evidence" value="ECO:0007669"/>
    <property type="project" value="UniProtKB-EC"/>
</dbReference>
<dbReference type="InterPro" id="IPR005835">
    <property type="entry name" value="NTP_transferase_dom"/>
</dbReference>
<feature type="domain" description="Mannose-6-phosphate isomerase type II C-terminal" evidence="9">
    <location>
        <begin position="351"/>
        <end position="465"/>
    </location>
</feature>
<feature type="domain" description="Nucleotidyl transferase" evidence="8">
    <location>
        <begin position="4"/>
        <end position="282"/>
    </location>
</feature>
<dbReference type="CDD" id="cd02509">
    <property type="entry name" value="GDP-M1P_Guanylyltransferase"/>
    <property type="match status" value="1"/>
</dbReference>
<evidence type="ECO:0000259" key="10">
    <source>
        <dbReference type="Pfam" id="PF22640"/>
    </source>
</evidence>
<name>A0A5B8RAK1_9ZZZZ</name>
<comment type="catalytic activity">
    <reaction evidence="7">
        <text>alpha-D-mannose 1-phosphate + GTP + H(+) = GDP-alpha-D-mannose + diphosphate</text>
        <dbReference type="Rhea" id="RHEA:15229"/>
        <dbReference type="ChEBI" id="CHEBI:15378"/>
        <dbReference type="ChEBI" id="CHEBI:33019"/>
        <dbReference type="ChEBI" id="CHEBI:37565"/>
        <dbReference type="ChEBI" id="CHEBI:57527"/>
        <dbReference type="ChEBI" id="CHEBI:58409"/>
        <dbReference type="EC" id="2.7.7.13"/>
    </reaction>
</comment>
<dbReference type="InterPro" id="IPR054566">
    <property type="entry name" value="ManC/GMP-like_b-helix"/>
</dbReference>
<dbReference type="Gene3D" id="3.90.550.10">
    <property type="entry name" value="Spore Coat Polysaccharide Biosynthesis Protein SpsA, Chain A"/>
    <property type="match status" value="1"/>
</dbReference>
<dbReference type="InterPro" id="IPR051161">
    <property type="entry name" value="Mannose-6P_isomerase_type2"/>
</dbReference>
<dbReference type="GO" id="GO:0000271">
    <property type="term" value="P:polysaccharide biosynthetic process"/>
    <property type="evidence" value="ECO:0007669"/>
    <property type="project" value="InterPro"/>
</dbReference>
<sequence length="470" mass="51271">MLYPVILCGGSGNRLWPLSRGQHPKQFLPLVDEHSLLQASVLRAAGLPGVQPPVTVANAHYRFLVAEQLQAAGVAPGAMLLEPAARNTAPAVAAAAMWALEQDPEAVLLVAPSDHLVRDVDAFHDAVSRGMDHARAGHLVTFGIIPDAPETGYGYIRSGAAIADGVHAVDAFVEKPDAETAARYLAEGGYHWNSGIFLFAAQRYLDELAAYRPDILEAVTAAWAGRQEDLDFIRLDEAAFTACPAESIDYAVMEHTRDAAVVPMDCGWSDLGSWDTLHAVGERSEETDNVLIGDVVAEDTHGSYIRSEGRLVAAVGLRDAVIVETADAVLVADRERVQDVKRIVARLEAEGRDEATVHRRVNRPWGAYEGIAAAVRFQVKRITVNPGQQLSLQMHHHRAEHWIVVKGTARVWRGEESFLLTEDQSTYVPLGTAHRLENPGVIPLELIEVQTGSYLGEDDIVRFEDAYARE</sequence>
<dbReference type="SUPFAM" id="SSF51182">
    <property type="entry name" value="RmlC-like cupins"/>
    <property type="match status" value="1"/>
</dbReference>
<dbReference type="Pfam" id="PF00483">
    <property type="entry name" value="NTP_transferase"/>
    <property type="match status" value="1"/>
</dbReference>
<dbReference type="FunFam" id="2.60.120.10:FF:000032">
    <property type="entry name" value="Mannose-1-phosphate guanylyltransferase/mannose-6-phosphate isomerase"/>
    <property type="match status" value="1"/>
</dbReference>
<reference evidence="11" key="1">
    <citation type="submission" date="2019-06" db="EMBL/GenBank/DDBJ databases">
        <authorList>
            <person name="Murdoch R.W."/>
            <person name="Fathepure B."/>
        </authorList>
    </citation>
    <scope>NUCLEOTIDE SEQUENCE</scope>
</reference>
<dbReference type="CDD" id="cd02213">
    <property type="entry name" value="cupin_PMI_typeII_C"/>
    <property type="match status" value="1"/>
</dbReference>
<evidence type="ECO:0000256" key="4">
    <source>
        <dbReference type="ARBA" id="ARBA00022695"/>
    </source>
</evidence>
<keyword evidence="6" id="KW-0342">GTP-binding</keyword>
<evidence type="ECO:0000259" key="8">
    <source>
        <dbReference type="Pfam" id="PF00483"/>
    </source>
</evidence>
<feature type="domain" description="MannoseP isomerase/GMP-like beta-helix" evidence="10">
    <location>
        <begin position="293"/>
        <end position="347"/>
    </location>
</feature>
<keyword evidence="4 11" id="KW-0548">Nucleotidyltransferase</keyword>
<evidence type="ECO:0000256" key="1">
    <source>
        <dbReference type="ARBA" id="ARBA00006115"/>
    </source>
</evidence>
<evidence type="ECO:0000256" key="2">
    <source>
        <dbReference type="ARBA" id="ARBA00012387"/>
    </source>
</evidence>
<comment type="similarity">
    <text evidence="1">Belongs to the mannose-6-phosphate isomerase type 2 family.</text>
</comment>
<evidence type="ECO:0000256" key="3">
    <source>
        <dbReference type="ARBA" id="ARBA00022679"/>
    </source>
</evidence>
<dbReference type="AlphaFoldDB" id="A0A5B8RAK1"/>
<dbReference type="PANTHER" id="PTHR46390:SF1">
    <property type="entry name" value="MANNOSE-1-PHOSPHATE GUANYLYLTRANSFERASE"/>
    <property type="match status" value="1"/>
</dbReference>
<dbReference type="GO" id="GO:0005525">
    <property type="term" value="F:GTP binding"/>
    <property type="evidence" value="ECO:0007669"/>
    <property type="project" value="UniProtKB-KW"/>
</dbReference>
<dbReference type="InterPro" id="IPR001538">
    <property type="entry name" value="Man6P_isomerase-2_C"/>
</dbReference>
<dbReference type="EC" id="2.7.7.13" evidence="2"/>
<dbReference type="Pfam" id="PF01050">
    <property type="entry name" value="MannoseP_isomer"/>
    <property type="match status" value="1"/>
</dbReference>
<dbReference type="InterPro" id="IPR014710">
    <property type="entry name" value="RmlC-like_jellyroll"/>
</dbReference>
<dbReference type="Pfam" id="PF22640">
    <property type="entry name" value="ManC_GMP_beta-helix"/>
    <property type="match status" value="1"/>
</dbReference>
<evidence type="ECO:0000256" key="6">
    <source>
        <dbReference type="ARBA" id="ARBA00023134"/>
    </source>
</evidence>
<dbReference type="InterPro" id="IPR029044">
    <property type="entry name" value="Nucleotide-diphossugar_trans"/>
</dbReference>
<gene>
    <name evidence="11" type="primary">manC1_1</name>
    <name evidence="11" type="ORF">KBTEX_01954</name>
</gene>
<accession>A0A5B8RAK1</accession>
<dbReference type="EMBL" id="MN079106">
    <property type="protein sequence ID" value="QEA05631.1"/>
    <property type="molecule type" value="Genomic_DNA"/>
</dbReference>
<protein>
    <recommendedName>
        <fullName evidence="2">mannose-1-phosphate guanylyltransferase</fullName>
        <ecNumber evidence="2">2.7.7.13</ecNumber>
    </recommendedName>
</protein>
<organism evidence="11">
    <name type="scientific">uncultured organism</name>
    <dbReference type="NCBI Taxonomy" id="155900"/>
    <lineage>
        <taxon>unclassified sequences</taxon>
        <taxon>environmental samples</taxon>
    </lineage>
</organism>
<keyword evidence="3 11" id="KW-0808">Transferase</keyword>
<dbReference type="GO" id="GO:0009298">
    <property type="term" value="P:GDP-mannose biosynthetic process"/>
    <property type="evidence" value="ECO:0007669"/>
    <property type="project" value="TreeGrafter"/>
</dbReference>
<dbReference type="SUPFAM" id="SSF53448">
    <property type="entry name" value="Nucleotide-diphospho-sugar transferases"/>
    <property type="match status" value="1"/>
</dbReference>
<evidence type="ECO:0000313" key="11">
    <source>
        <dbReference type="EMBL" id="QEA05631.1"/>
    </source>
</evidence>
<dbReference type="Gene3D" id="2.60.120.10">
    <property type="entry name" value="Jelly Rolls"/>
    <property type="match status" value="1"/>
</dbReference>
<dbReference type="NCBIfam" id="TIGR01479">
    <property type="entry name" value="GMP_PMI"/>
    <property type="match status" value="1"/>
</dbReference>
<keyword evidence="5" id="KW-0547">Nucleotide-binding</keyword>
<evidence type="ECO:0000259" key="9">
    <source>
        <dbReference type="Pfam" id="PF01050"/>
    </source>
</evidence>
<dbReference type="InterPro" id="IPR049577">
    <property type="entry name" value="GMPP_N"/>
</dbReference>
<evidence type="ECO:0000256" key="7">
    <source>
        <dbReference type="ARBA" id="ARBA00047343"/>
    </source>
</evidence>
<dbReference type="PANTHER" id="PTHR46390">
    <property type="entry name" value="MANNOSE-1-PHOSPHATE GUANYLYLTRANSFERASE"/>
    <property type="match status" value="1"/>
</dbReference>
<dbReference type="InterPro" id="IPR006375">
    <property type="entry name" value="Man1P_GuaTrfase/Man6P_Isoase"/>
</dbReference>
<dbReference type="InterPro" id="IPR011051">
    <property type="entry name" value="RmlC_Cupin_sf"/>
</dbReference>
<proteinExistence type="inferred from homology"/>
<dbReference type="FunFam" id="3.90.550.10:FF:000046">
    <property type="entry name" value="Mannose-1-phosphate guanylyltransferase (GDP)"/>
    <property type="match status" value="1"/>
</dbReference>